<protein>
    <submittedName>
        <fullName evidence="2">Uncharacterized protein</fullName>
    </submittedName>
</protein>
<evidence type="ECO:0000313" key="3">
    <source>
        <dbReference type="Proteomes" id="UP001371305"/>
    </source>
</evidence>
<organism evidence="2 3">
    <name type="scientific">Luteolibacter soli</name>
    <dbReference type="NCBI Taxonomy" id="3135280"/>
    <lineage>
        <taxon>Bacteria</taxon>
        <taxon>Pseudomonadati</taxon>
        <taxon>Verrucomicrobiota</taxon>
        <taxon>Verrucomicrobiia</taxon>
        <taxon>Verrucomicrobiales</taxon>
        <taxon>Verrucomicrobiaceae</taxon>
        <taxon>Luteolibacter</taxon>
    </lineage>
</organism>
<proteinExistence type="predicted"/>
<keyword evidence="3" id="KW-1185">Reference proteome</keyword>
<dbReference type="EMBL" id="JBBUKT010000018">
    <property type="protein sequence ID" value="MEK7954328.1"/>
    <property type="molecule type" value="Genomic_DNA"/>
</dbReference>
<dbReference type="RefSeq" id="WP_341408096.1">
    <property type="nucleotide sequence ID" value="NZ_JBBUKT010000018.1"/>
</dbReference>
<comment type="caution">
    <text evidence="2">The sequence shown here is derived from an EMBL/GenBank/DDBJ whole genome shotgun (WGS) entry which is preliminary data.</text>
</comment>
<gene>
    <name evidence="2" type="ORF">WKV53_27675</name>
</gene>
<name>A0ABU9B2Q6_9BACT</name>
<evidence type="ECO:0000256" key="1">
    <source>
        <dbReference type="SAM" id="SignalP"/>
    </source>
</evidence>
<reference evidence="2 3" key="1">
    <citation type="submission" date="2024-04" db="EMBL/GenBank/DDBJ databases">
        <title>Luteolibacter sp. isolated from soil.</title>
        <authorList>
            <person name="An J."/>
        </authorList>
    </citation>
    <scope>NUCLEOTIDE SEQUENCE [LARGE SCALE GENOMIC DNA]</scope>
    <source>
        <strain evidence="2 3">Y139</strain>
    </source>
</reference>
<keyword evidence="1" id="KW-0732">Signal</keyword>
<feature type="chain" id="PRO_5046473873" evidence="1">
    <location>
        <begin position="31"/>
        <end position="215"/>
    </location>
</feature>
<accession>A0ABU9B2Q6</accession>
<evidence type="ECO:0000313" key="2">
    <source>
        <dbReference type="EMBL" id="MEK7954328.1"/>
    </source>
</evidence>
<feature type="signal peptide" evidence="1">
    <location>
        <begin position="1"/>
        <end position="30"/>
    </location>
</feature>
<dbReference type="Proteomes" id="UP001371305">
    <property type="component" value="Unassembled WGS sequence"/>
</dbReference>
<sequence length="215" mass="23134">MTELFIRDFMTKRLLPLAAFLLSSGHLVSAADLPASAKAALEVYDREVAAAKVKAARQLQGVLEAETKKGDLDSALAVKAAIEELTGETQEAPAGKLTGKQVIKSTAADGLIIGSFKKGDKISLQYVEGRWAMSGDTSGDPLKWTNPDEMKEGPLSLGIYAIDEAGKRTLLTAVPASTAKKVFRYRFEKDCAKVSLRMMDSQASDNAGYVVYDLQ</sequence>